<sequence>MTLPFLIKPRQNFKTGYHFKVSPTIPNPIFYWLDTLIEHTHFNNVQA</sequence>
<protein>
    <submittedName>
        <fullName evidence="1">Uncharacterized protein</fullName>
    </submittedName>
</protein>
<dbReference type="AlphaFoldDB" id="A0A2P2N7J4"/>
<name>A0A2P2N7J4_RHIMU</name>
<evidence type="ECO:0000313" key="1">
    <source>
        <dbReference type="EMBL" id="MBX38442.1"/>
    </source>
</evidence>
<reference evidence="1" key="1">
    <citation type="submission" date="2018-02" db="EMBL/GenBank/DDBJ databases">
        <title>Rhizophora mucronata_Transcriptome.</title>
        <authorList>
            <person name="Meera S.P."/>
            <person name="Sreeshan A."/>
            <person name="Augustine A."/>
        </authorList>
    </citation>
    <scope>NUCLEOTIDE SEQUENCE</scope>
    <source>
        <tissue evidence="1">Leaf</tissue>
    </source>
</reference>
<dbReference type="EMBL" id="GGEC01057958">
    <property type="protein sequence ID" value="MBX38442.1"/>
    <property type="molecule type" value="Transcribed_RNA"/>
</dbReference>
<organism evidence="1">
    <name type="scientific">Rhizophora mucronata</name>
    <name type="common">Asiatic mangrove</name>
    <dbReference type="NCBI Taxonomy" id="61149"/>
    <lineage>
        <taxon>Eukaryota</taxon>
        <taxon>Viridiplantae</taxon>
        <taxon>Streptophyta</taxon>
        <taxon>Embryophyta</taxon>
        <taxon>Tracheophyta</taxon>
        <taxon>Spermatophyta</taxon>
        <taxon>Magnoliopsida</taxon>
        <taxon>eudicotyledons</taxon>
        <taxon>Gunneridae</taxon>
        <taxon>Pentapetalae</taxon>
        <taxon>rosids</taxon>
        <taxon>fabids</taxon>
        <taxon>Malpighiales</taxon>
        <taxon>Rhizophoraceae</taxon>
        <taxon>Rhizophora</taxon>
    </lineage>
</organism>
<accession>A0A2P2N7J4</accession>
<proteinExistence type="predicted"/>